<evidence type="ECO:0000313" key="3">
    <source>
        <dbReference type="Proteomes" id="UP000669133"/>
    </source>
</evidence>
<feature type="transmembrane region" description="Helical" evidence="1">
    <location>
        <begin position="186"/>
        <end position="208"/>
    </location>
</feature>
<comment type="caution">
    <text evidence="2">The sequence shown here is derived from an EMBL/GenBank/DDBJ whole genome shotgun (WGS) entry which is preliminary data.</text>
</comment>
<dbReference type="RefSeq" id="XP_067548458.1">
    <property type="nucleotide sequence ID" value="XM_067692039.1"/>
</dbReference>
<dbReference type="OrthoDB" id="4022842at2759"/>
<keyword evidence="1" id="KW-1133">Transmembrane helix</keyword>
<reference evidence="2 3" key="1">
    <citation type="submission" date="2020-12" db="EMBL/GenBank/DDBJ databases">
        <title>Effect of drift, selection, and recombination on the evolution of hybrid genomes in Candida yeast pathogens.</title>
        <authorList>
            <person name="Mixao V."/>
            <person name="Ksiezopolska E."/>
            <person name="Saus E."/>
            <person name="Boekhout T."/>
            <person name="Gacser A."/>
            <person name="Gabaldon T."/>
        </authorList>
    </citation>
    <scope>NUCLEOTIDE SEQUENCE [LARGE SCALE GENOMIC DNA]</scope>
    <source>
        <strain evidence="2 3">BP57</strain>
    </source>
</reference>
<feature type="transmembrane region" description="Helical" evidence="1">
    <location>
        <begin position="229"/>
        <end position="256"/>
    </location>
</feature>
<gene>
    <name evidence="2" type="ORF">I9W82_003109</name>
</gene>
<feature type="transmembrane region" description="Helical" evidence="1">
    <location>
        <begin position="705"/>
        <end position="724"/>
    </location>
</feature>
<protein>
    <submittedName>
        <fullName evidence="2">Uncharacterized protein</fullName>
    </submittedName>
</protein>
<feature type="transmembrane region" description="Helical" evidence="1">
    <location>
        <begin position="361"/>
        <end position="379"/>
    </location>
</feature>
<keyword evidence="1" id="KW-0472">Membrane</keyword>
<feature type="transmembrane region" description="Helical" evidence="1">
    <location>
        <begin position="805"/>
        <end position="830"/>
    </location>
</feature>
<feature type="transmembrane region" description="Helical" evidence="1">
    <location>
        <begin position="754"/>
        <end position="775"/>
    </location>
</feature>
<dbReference type="EMBL" id="JAEOAQ010000003">
    <property type="protein sequence ID" value="KAG5419342.1"/>
    <property type="molecule type" value="Genomic_DNA"/>
</dbReference>
<keyword evidence="3" id="KW-1185">Reference proteome</keyword>
<dbReference type="GeneID" id="93651738"/>
<name>A0A8H7ZIL0_9ASCO</name>
<feature type="transmembrane region" description="Helical" evidence="1">
    <location>
        <begin position="870"/>
        <end position="888"/>
    </location>
</feature>
<feature type="transmembrane region" description="Helical" evidence="1">
    <location>
        <begin position="309"/>
        <end position="328"/>
    </location>
</feature>
<organism evidence="2 3">
    <name type="scientific">Candida metapsilosis</name>
    <dbReference type="NCBI Taxonomy" id="273372"/>
    <lineage>
        <taxon>Eukaryota</taxon>
        <taxon>Fungi</taxon>
        <taxon>Dikarya</taxon>
        <taxon>Ascomycota</taxon>
        <taxon>Saccharomycotina</taxon>
        <taxon>Pichiomycetes</taxon>
        <taxon>Debaryomycetaceae</taxon>
        <taxon>Candida/Lodderomyces clade</taxon>
        <taxon>Candida</taxon>
    </lineage>
</organism>
<accession>A0A8H7ZIL0</accession>
<feature type="transmembrane region" description="Helical" evidence="1">
    <location>
        <begin position="585"/>
        <end position="603"/>
    </location>
</feature>
<feature type="transmembrane region" description="Helical" evidence="1">
    <location>
        <begin position="147"/>
        <end position="166"/>
    </location>
</feature>
<feature type="transmembrane region" description="Helical" evidence="1">
    <location>
        <begin position="416"/>
        <end position="434"/>
    </location>
</feature>
<feature type="transmembrane region" description="Helical" evidence="1">
    <location>
        <begin position="268"/>
        <end position="288"/>
    </location>
</feature>
<dbReference type="Proteomes" id="UP000669133">
    <property type="component" value="Unassembled WGS sequence"/>
</dbReference>
<evidence type="ECO:0000256" key="1">
    <source>
        <dbReference type="SAM" id="Phobius"/>
    </source>
</evidence>
<dbReference type="AlphaFoldDB" id="A0A8H7ZIL0"/>
<feature type="transmembrane region" description="Helical" evidence="1">
    <location>
        <begin position="676"/>
        <end position="693"/>
    </location>
</feature>
<sequence>MFNFSPTAFATIFKDDSNLELLVDDSIADYNIPGLIFNYYDIANFSSIPMFERYVDLYVENKTELYPITLDSDGKFLVDPAEGQSVDESKFWTGVIDKEITFPVSESGFYCVYIAPDPIKIPQFELPVYYKNYYGNLKHRDYLHYTLLKWLFAALVICISLLFRFSNYLSAEKSSSLSSIRAVTNTLVMLTMIPFVVKELFFLCSFFVENHTTYKDTYGRLVQDLLGSFVFHFHEVFQSYVALLFSMGLGVVYYYKGDAKYGEFPSEWFWRTTGLLLVGGLIKLPRVACGYMESTISLPGTSMTISAKFVSDIVACIGNILWCIWFLLSFKFYFVTKKKISDLPDTTYRKQLSSAFKRTTLAIWVIPFIGGSVFTLVFGDSVTYISNEDVPEADGPFASRPDLYQSYYFMESGERIIVAFLLATSTVFAFKFSLSTGNHGAFCVWVEAKHHYGDSFVRLLVNETVQSYKVPGLIIKSQDIGNFSSVPTFEDFYRLYRNNRTELYSKILGSDGRFNVDASERHSIDESKFWSGIIDKEITFSVTESGVYCVYIAPDPTKIPNFKLPIHIRNYYGELSYYIYPYYTAMKWFFSVLVASVAILFYFQRAKVAHKLTPVKAITNTFVLMTLVPFTVDLSLEVMNLFIENSVPSLSANKAFVSILERVIFFAVKSREVLDMYVALLFSMGLGVIYYYHDEAQNYRKFPQDWFKIATAFLLVHMLLALLLDLSVKRMMNTDTLLLMGTTTQISTHGIYRVINFIMSIFTYACFMMSVLFYFKTRKRITMSPPNSDIGSADRVISAFKWSNLVIWIMPQLFKILHNAVMTMDIIWLYDSSTGHEEEAVQSADFPFYDYLLFVLSGDSMGVYESWQMILPWIITLIPTGTVLLIWYRASSRPAVSIKAQ</sequence>
<evidence type="ECO:0000313" key="2">
    <source>
        <dbReference type="EMBL" id="KAG5419342.1"/>
    </source>
</evidence>
<proteinExistence type="predicted"/>
<keyword evidence="1" id="KW-0812">Transmembrane</keyword>